<comment type="subcellular location">
    <subcellularLocation>
        <location evidence="1">Secreted</location>
    </subcellularLocation>
</comment>
<accession>A0A6A4S7H5</accession>
<dbReference type="SMART" id="SM00210">
    <property type="entry name" value="TSPN"/>
    <property type="match status" value="1"/>
</dbReference>
<evidence type="ECO:0000256" key="12">
    <source>
        <dbReference type="ARBA" id="ARBA00023283"/>
    </source>
</evidence>
<protein>
    <recommendedName>
        <fullName evidence="3">Apolipoprotein D</fullName>
    </recommendedName>
</protein>
<keyword evidence="11" id="KW-0325">Glycoprotein</keyword>
<dbReference type="InterPro" id="IPR010515">
    <property type="entry name" value="Collagenase_NC10/endostatin"/>
</dbReference>
<dbReference type="InterPro" id="IPR000566">
    <property type="entry name" value="Lipocln_cytosolic_FA-bd_dom"/>
</dbReference>
<dbReference type="SUPFAM" id="SSF49899">
    <property type="entry name" value="Concanavalin A-like lectins/glucanases"/>
    <property type="match status" value="1"/>
</dbReference>
<dbReference type="InterPro" id="IPR008160">
    <property type="entry name" value="Collagen"/>
</dbReference>
<sequence length="1308" mass="138391">MSSRVPPRLFGLFLLVLLRLCCRRSSAYQLLDDWFSKKTLLYLRANSTPSQPPNTVLVFPRSSTGSRGKRLKHHVANAFTYEQIQTSEERGSQGALDLTELIGVPLPPSVSFVTGFEGYPAYSFGPDANVGRLTKSFIPDPFYRDFAVTVVAKPTTRRGGVLFAITDAYQKVVHLGVALSEVEDGSQRVVLYYTDPGTAGGTQEAASFKMADLTGRWARFTLTVQGAEVRLYMDCEEYHRVAFARSPQPLTFEASSGIFVGNAGGTGLASFTTATGDEERTTACVYEPRLILRDLINDKSYLIYAFWNAADGLMANGFAPGATPLPEMDPTGSVPVQAPPTEMSIAGDYDADDEDIEEISGQEEEETSTAIGRSSLTATPASTLDTGSKGEIGLPGATGIPGFPGLQGEPGPKGEKGDLGVGSPGPPGPPGPPGRLSKSSMFLEGSGFEDFDSDAEIIKGPPGPPGPPGRPGLPGSPSGDVFPGPPGAPGRAGKDGEKGEPGLPGADGKDGDAGPAGEKGDEVRLRIIPIFYRQRNKREPLALAGNPDQREIRALQGSRASQGRRVQRGSPVPGVCPGPPDPLEGASQRTLRTWKDPRCRAVSPTPPAHRVLEESVASRDPRVQTVQTAFQGNQGTSFYLTIQMVPSTSQGFLTLRDLPYLTLFNVTECLQGPQGPKGDLGLPGVQGPPGLKGEKGESGFVVAADGAMVSGPAGPVGPKGVKGDNGVAGPPGVQGPVGPPGPKGEFGFPGRPGRSGPAGPKGESGDAVVLPGAKGDRGFKGEKGDKGVTGMPGLPGIPGRQGLVGPKGESVLGPPGRPGVPGSPGVPGYGRPGPVGPTGQPGPPGPPVLYNVFAYVIEALSIAGPPGPPGPPGPSGDSASPMKMFASRDRMMQQTVKDAEGTLAYVMATGSLFLKVPLGWKEIQLGSLIYHSSNIIPQDEPRVAYQIRGDTMERISSVKERLNLVALNQPHSGDMMGLDVADRMCYEQAKAMGLAPNYRAFVSSHRQDLVHVVYPGFRDTLPVTNLRGDVMFRNWRSIFSGDGGPVNSRIPIYSFDGRDVLADPFWPQKSIWHGSTSRGFRVVDKHCETWRADHVSVTGQSSSLSAGLLLGQQTRSCSHEYIVLCVLFVLSLAAAAADGQALPLGRCPQPPVQEDFNVTKYMGTWYEIEKLPALFERGKCNQATYSLLADGTVGVHNAELLANGKINSIDGIAKVKDPSQPAILGVSFFKGFPDGPYWVLSTDYQSYALVYSCNDYFGLFHVDYAWILARARLLPADDVSRLHDELTAAGVNVNRLTVSDQTGCDVMA</sequence>
<keyword evidence="4" id="KW-0813">Transport</keyword>
<feature type="compositionally biased region" description="Basic and acidic residues" evidence="13">
    <location>
        <begin position="774"/>
        <end position="786"/>
    </location>
</feature>
<keyword evidence="6 14" id="KW-0732">Signal</keyword>
<dbReference type="GO" id="GO:0005737">
    <property type="term" value="C:cytoplasm"/>
    <property type="evidence" value="ECO:0007669"/>
    <property type="project" value="TreeGrafter"/>
</dbReference>
<gene>
    <name evidence="16" type="ORF">F2P81_019576</name>
</gene>
<comment type="similarity">
    <text evidence="2">Belongs to the calycin superfamily. Lipocalin family.</text>
</comment>
<keyword evidence="9" id="KW-0446">Lipid-binding</keyword>
<dbReference type="Gene3D" id="2.40.128.20">
    <property type="match status" value="1"/>
</dbReference>
<dbReference type="InterPro" id="IPR022272">
    <property type="entry name" value="Lipocalin_CS"/>
</dbReference>
<organism evidence="16 17">
    <name type="scientific">Scophthalmus maximus</name>
    <name type="common">Turbot</name>
    <name type="synonym">Psetta maxima</name>
    <dbReference type="NCBI Taxonomy" id="52904"/>
    <lineage>
        <taxon>Eukaryota</taxon>
        <taxon>Metazoa</taxon>
        <taxon>Chordata</taxon>
        <taxon>Craniata</taxon>
        <taxon>Vertebrata</taxon>
        <taxon>Euteleostomi</taxon>
        <taxon>Actinopterygii</taxon>
        <taxon>Neopterygii</taxon>
        <taxon>Teleostei</taxon>
        <taxon>Neoteleostei</taxon>
        <taxon>Acanthomorphata</taxon>
        <taxon>Carangaria</taxon>
        <taxon>Pleuronectiformes</taxon>
        <taxon>Pleuronectoidei</taxon>
        <taxon>Scophthalmidae</taxon>
        <taxon>Scophthalmus</taxon>
    </lineage>
</organism>
<feature type="signal peptide" evidence="14">
    <location>
        <begin position="1"/>
        <end position="27"/>
    </location>
</feature>
<evidence type="ECO:0000259" key="15">
    <source>
        <dbReference type="SMART" id="SM00210"/>
    </source>
</evidence>
<dbReference type="GO" id="GO:0005576">
    <property type="term" value="C:extracellular region"/>
    <property type="evidence" value="ECO:0007669"/>
    <property type="project" value="UniProtKB-SubCell"/>
</dbReference>
<feature type="region of interest" description="Disordered" evidence="13">
    <location>
        <begin position="324"/>
        <end position="347"/>
    </location>
</feature>
<keyword evidence="12" id="KW-0873">Pyrrolidone carboxylic acid</keyword>
<feature type="region of interest" description="Disordered" evidence="13">
    <location>
        <begin position="359"/>
        <end position="521"/>
    </location>
</feature>
<comment type="caution">
    <text evidence="16">The sequence shown here is derived from an EMBL/GenBank/DDBJ whole genome shotgun (WGS) entry which is preliminary data.</text>
</comment>
<dbReference type="InterPro" id="IPR002969">
    <property type="entry name" value="ApolipopD"/>
</dbReference>
<keyword evidence="10" id="KW-1015">Disulfide bond</keyword>
<dbReference type="GO" id="GO:0006869">
    <property type="term" value="P:lipid transport"/>
    <property type="evidence" value="ECO:0007669"/>
    <property type="project" value="InterPro"/>
</dbReference>
<dbReference type="SUPFAM" id="SSF50814">
    <property type="entry name" value="Lipocalins"/>
    <property type="match status" value="1"/>
</dbReference>
<dbReference type="GO" id="GO:0000302">
    <property type="term" value="P:response to reactive oxygen species"/>
    <property type="evidence" value="ECO:0007669"/>
    <property type="project" value="TreeGrafter"/>
</dbReference>
<feature type="domain" description="Thrombospondin-like N-terminal" evidence="15">
    <location>
        <begin position="95"/>
        <end position="294"/>
    </location>
</feature>
<dbReference type="InterPro" id="IPR016186">
    <property type="entry name" value="C-type_lectin-like/link_sf"/>
</dbReference>
<evidence type="ECO:0000256" key="14">
    <source>
        <dbReference type="SAM" id="SignalP"/>
    </source>
</evidence>
<dbReference type="CDD" id="cd19437">
    <property type="entry name" value="lipocalin_apoD-like"/>
    <property type="match status" value="1"/>
</dbReference>
<evidence type="ECO:0000256" key="11">
    <source>
        <dbReference type="ARBA" id="ARBA00023180"/>
    </source>
</evidence>
<dbReference type="GO" id="GO:0006629">
    <property type="term" value="P:lipid metabolic process"/>
    <property type="evidence" value="ECO:0007669"/>
    <property type="project" value="TreeGrafter"/>
</dbReference>
<evidence type="ECO:0000256" key="6">
    <source>
        <dbReference type="ARBA" id="ARBA00022729"/>
    </source>
</evidence>
<evidence type="ECO:0000256" key="4">
    <source>
        <dbReference type="ARBA" id="ARBA00022448"/>
    </source>
</evidence>
<evidence type="ECO:0000256" key="5">
    <source>
        <dbReference type="ARBA" id="ARBA00022525"/>
    </source>
</evidence>
<keyword evidence="8" id="KW-0176">Collagen</keyword>
<dbReference type="Pfam" id="PF08212">
    <property type="entry name" value="Lipocalin_2"/>
    <property type="match status" value="1"/>
</dbReference>
<name>A0A6A4S7H5_SCOMX</name>
<dbReference type="GO" id="GO:0007420">
    <property type="term" value="P:brain development"/>
    <property type="evidence" value="ECO:0007669"/>
    <property type="project" value="InterPro"/>
</dbReference>
<feature type="region of interest" description="Disordered" evidence="13">
    <location>
        <begin position="556"/>
        <end position="591"/>
    </location>
</feature>
<dbReference type="SUPFAM" id="SSF56436">
    <property type="entry name" value="C-type lectin-like"/>
    <property type="match status" value="1"/>
</dbReference>
<evidence type="ECO:0000256" key="9">
    <source>
        <dbReference type="ARBA" id="ARBA00023121"/>
    </source>
</evidence>
<keyword evidence="7" id="KW-0677">Repeat</keyword>
<feature type="compositionally biased region" description="Pro residues" evidence="13">
    <location>
        <begin position="424"/>
        <end position="433"/>
    </location>
</feature>
<dbReference type="EMBL" id="VEVO01000017">
    <property type="protein sequence ID" value="KAF0028489.1"/>
    <property type="molecule type" value="Genomic_DNA"/>
</dbReference>
<evidence type="ECO:0000256" key="2">
    <source>
        <dbReference type="ARBA" id="ARBA00006889"/>
    </source>
</evidence>
<dbReference type="GO" id="GO:0005581">
    <property type="term" value="C:collagen trimer"/>
    <property type="evidence" value="ECO:0007669"/>
    <property type="project" value="UniProtKB-KW"/>
</dbReference>
<evidence type="ECO:0000256" key="1">
    <source>
        <dbReference type="ARBA" id="ARBA00004613"/>
    </source>
</evidence>
<feature type="compositionally biased region" description="Basic and acidic residues" evidence="13">
    <location>
        <begin position="507"/>
        <end position="521"/>
    </location>
</feature>
<dbReference type="PROSITE" id="PS00213">
    <property type="entry name" value="LIPOCALIN"/>
    <property type="match status" value="1"/>
</dbReference>
<dbReference type="Pfam" id="PF06482">
    <property type="entry name" value="Endostatin"/>
    <property type="match status" value="1"/>
</dbReference>
<evidence type="ECO:0000256" key="13">
    <source>
        <dbReference type="SAM" id="MobiDB-lite"/>
    </source>
</evidence>
<dbReference type="GO" id="GO:0042246">
    <property type="term" value="P:tissue regeneration"/>
    <property type="evidence" value="ECO:0007669"/>
    <property type="project" value="InterPro"/>
</dbReference>
<feature type="compositionally biased region" description="Polar residues" evidence="13">
    <location>
        <begin position="370"/>
        <end position="386"/>
    </location>
</feature>
<dbReference type="Gene3D" id="3.40.1620.70">
    <property type="match status" value="1"/>
</dbReference>
<feature type="compositionally biased region" description="Pro residues" evidence="13">
    <location>
        <begin position="461"/>
        <end position="471"/>
    </location>
</feature>
<feature type="compositionally biased region" description="Low complexity" evidence="13">
    <location>
        <begin position="743"/>
        <end position="761"/>
    </location>
</feature>
<dbReference type="InterPro" id="IPR048287">
    <property type="entry name" value="TSPN-like_N"/>
</dbReference>
<dbReference type="GO" id="GO:0008289">
    <property type="term" value="F:lipid binding"/>
    <property type="evidence" value="ECO:0007669"/>
    <property type="project" value="UniProtKB-KW"/>
</dbReference>
<dbReference type="InterPro" id="IPR016187">
    <property type="entry name" value="CTDL_fold"/>
</dbReference>
<dbReference type="PRINTS" id="PR01219">
    <property type="entry name" value="APOLIPOPROTD"/>
</dbReference>
<evidence type="ECO:0000256" key="3">
    <source>
        <dbReference type="ARBA" id="ARBA00019890"/>
    </source>
</evidence>
<dbReference type="PRINTS" id="PR02058">
    <property type="entry name" value="APODVERTBRTE"/>
</dbReference>
<dbReference type="PANTHER" id="PTHR10612:SF58">
    <property type="entry name" value="APOLIPOPROTEIN D"/>
    <property type="match status" value="1"/>
</dbReference>
<dbReference type="PANTHER" id="PTHR10612">
    <property type="entry name" value="APOLIPOPROTEIN D"/>
    <property type="match status" value="1"/>
</dbReference>
<evidence type="ECO:0000313" key="16">
    <source>
        <dbReference type="EMBL" id="KAF0028489.1"/>
    </source>
</evidence>
<feature type="chain" id="PRO_5025593022" description="Apolipoprotein D" evidence="14">
    <location>
        <begin position="28"/>
        <end position="1308"/>
    </location>
</feature>
<evidence type="ECO:0000313" key="17">
    <source>
        <dbReference type="Proteomes" id="UP000438429"/>
    </source>
</evidence>
<evidence type="ECO:0000256" key="7">
    <source>
        <dbReference type="ARBA" id="ARBA00022737"/>
    </source>
</evidence>
<reference evidence="16 17" key="1">
    <citation type="submission" date="2019-06" db="EMBL/GenBank/DDBJ databases">
        <title>Draft genomes of female and male turbot (Scophthalmus maximus).</title>
        <authorList>
            <person name="Xu H."/>
            <person name="Xu X.-W."/>
            <person name="Shao C."/>
            <person name="Chen S."/>
        </authorList>
    </citation>
    <scope>NUCLEOTIDE SEQUENCE [LARGE SCALE GENOMIC DNA]</scope>
    <source>
        <strain evidence="16">Ysfricsl-2016a</strain>
        <tissue evidence="16">Blood</tissue>
    </source>
</reference>
<dbReference type="InterPro" id="IPR012674">
    <property type="entry name" value="Calycin"/>
</dbReference>
<dbReference type="Proteomes" id="UP000438429">
    <property type="component" value="Unassembled WGS sequence"/>
</dbReference>
<evidence type="ECO:0000256" key="10">
    <source>
        <dbReference type="ARBA" id="ARBA00023157"/>
    </source>
</evidence>
<dbReference type="InterPro" id="IPR013320">
    <property type="entry name" value="ConA-like_dom_sf"/>
</dbReference>
<feature type="compositionally biased region" description="Low complexity" evidence="13">
    <location>
        <begin position="722"/>
        <end position="736"/>
    </location>
</feature>
<dbReference type="Pfam" id="PF01391">
    <property type="entry name" value="Collagen"/>
    <property type="match status" value="2"/>
</dbReference>
<dbReference type="InterPro" id="IPR045463">
    <property type="entry name" value="XV/XVIII_trimerization_dom"/>
</dbReference>
<dbReference type="Gene3D" id="2.60.120.200">
    <property type="match status" value="1"/>
</dbReference>
<dbReference type="FunFam" id="2.40.128.20:FF:000003">
    <property type="entry name" value="Apolipoprotein D"/>
    <property type="match status" value="1"/>
</dbReference>
<feature type="region of interest" description="Disordered" evidence="13">
    <location>
        <begin position="722"/>
        <end position="844"/>
    </location>
</feature>
<evidence type="ECO:0000256" key="8">
    <source>
        <dbReference type="ARBA" id="ARBA00023119"/>
    </source>
</evidence>
<dbReference type="InterPro" id="IPR026222">
    <property type="entry name" value="ApoD_vertbrte"/>
</dbReference>
<keyword evidence="5" id="KW-0964">Secreted</keyword>
<dbReference type="Gene3D" id="3.10.100.10">
    <property type="entry name" value="Mannose-Binding Protein A, subunit A"/>
    <property type="match status" value="1"/>
</dbReference>
<dbReference type="FunFam" id="2.60.120.200:FF:000039">
    <property type="entry name" value="Collagen XV alpha 1 chain"/>
    <property type="match status" value="1"/>
</dbReference>
<dbReference type="Pfam" id="PF20010">
    <property type="entry name" value="Collagen_trimer"/>
    <property type="match status" value="1"/>
</dbReference>
<proteinExistence type="inferred from homology"/>